<dbReference type="Proteomes" id="UP000664731">
    <property type="component" value="Unassembled WGS sequence"/>
</dbReference>
<organism evidence="1 2">
    <name type="scientific">Comamonas denitrificans</name>
    <dbReference type="NCBI Taxonomy" id="117506"/>
    <lineage>
        <taxon>Bacteria</taxon>
        <taxon>Pseudomonadati</taxon>
        <taxon>Pseudomonadota</taxon>
        <taxon>Betaproteobacteria</taxon>
        <taxon>Burkholderiales</taxon>
        <taxon>Comamonadaceae</taxon>
        <taxon>Comamonas</taxon>
    </lineage>
</organism>
<dbReference type="InterPro" id="IPR011008">
    <property type="entry name" value="Dimeric_a/b-barrel"/>
</dbReference>
<dbReference type="AlphaFoldDB" id="A0A939H1E3"/>
<dbReference type="PANTHER" id="PTHR39169:SF1">
    <property type="entry name" value="MONOOXYGENASE YDHR-RELATED"/>
    <property type="match status" value="1"/>
</dbReference>
<dbReference type="RefSeq" id="WP_207575271.1">
    <property type="nucleotide sequence ID" value="NZ_JAFNME010000015.1"/>
</dbReference>
<dbReference type="EMBL" id="JAFNME010000015">
    <property type="protein sequence ID" value="MBO1249806.1"/>
    <property type="molecule type" value="Genomic_DNA"/>
</dbReference>
<dbReference type="Gene3D" id="3.30.70.100">
    <property type="match status" value="1"/>
</dbReference>
<name>A0A939H1E3_9BURK</name>
<keyword evidence="1" id="KW-0560">Oxidoreductase</keyword>
<sequence length="103" mass="11435">MPYLLQVDFPMPGPFGAAMAQAFTELAHSINQEPGMRWKIWTENAQAQEAGGVYLFDTQEQAQAYLNMHSQRLTQAGVRDIRSRIFAVNEALTAINHGPVTTA</sequence>
<dbReference type="PANTHER" id="PTHR39169">
    <property type="match status" value="1"/>
</dbReference>
<accession>A0A939H1E3</accession>
<comment type="caution">
    <text evidence="1">The sequence shown here is derived from an EMBL/GenBank/DDBJ whole genome shotgun (WGS) entry which is preliminary data.</text>
</comment>
<dbReference type="InterPro" id="IPR014910">
    <property type="entry name" value="YdhR"/>
</dbReference>
<reference evidence="1" key="1">
    <citation type="submission" date="2021-03" db="EMBL/GenBank/DDBJ databases">
        <title>Comamonas denitrificans.</title>
        <authorList>
            <person name="Finster K."/>
        </authorList>
    </citation>
    <scope>NUCLEOTIDE SEQUENCE</scope>
    <source>
        <strain evidence="1">MM2021_4</strain>
    </source>
</reference>
<keyword evidence="1" id="KW-0503">Monooxygenase</keyword>
<keyword evidence="2" id="KW-1185">Reference proteome</keyword>
<gene>
    <name evidence="1" type="ORF">J1777_08235</name>
</gene>
<dbReference type="NCBIfam" id="NF008333">
    <property type="entry name" value="PRK11118.1"/>
    <property type="match status" value="1"/>
</dbReference>
<evidence type="ECO:0000313" key="1">
    <source>
        <dbReference type="EMBL" id="MBO1249806.1"/>
    </source>
</evidence>
<evidence type="ECO:0000313" key="2">
    <source>
        <dbReference type="Proteomes" id="UP000664731"/>
    </source>
</evidence>
<protein>
    <submittedName>
        <fullName evidence="1">Monooxygenase</fullName>
    </submittedName>
</protein>
<dbReference type="Pfam" id="PF08803">
    <property type="entry name" value="ydhR"/>
    <property type="match status" value="1"/>
</dbReference>
<dbReference type="GO" id="GO:0004497">
    <property type="term" value="F:monooxygenase activity"/>
    <property type="evidence" value="ECO:0007669"/>
    <property type="project" value="UniProtKB-KW"/>
</dbReference>
<proteinExistence type="predicted"/>
<dbReference type="SUPFAM" id="SSF54909">
    <property type="entry name" value="Dimeric alpha+beta barrel"/>
    <property type="match status" value="1"/>
</dbReference>